<dbReference type="Pfam" id="PF00702">
    <property type="entry name" value="Hydrolase"/>
    <property type="match status" value="1"/>
</dbReference>
<accession>A0A1H3T0G8</accession>
<dbReference type="Gene3D" id="3.40.50.1000">
    <property type="entry name" value="HAD superfamily/HAD-like"/>
    <property type="match status" value="1"/>
</dbReference>
<dbReference type="InterPro" id="IPR006328">
    <property type="entry name" value="2-HAD"/>
</dbReference>
<dbReference type="InterPro" id="IPR036412">
    <property type="entry name" value="HAD-like_sf"/>
</dbReference>
<comment type="caution">
    <text evidence="3">The sequence shown here is derived from an EMBL/GenBank/DDBJ whole genome shotgun (WGS) entry which is preliminary data.</text>
</comment>
<dbReference type="SUPFAM" id="SSF56784">
    <property type="entry name" value="HAD-like"/>
    <property type="match status" value="1"/>
</dbReference>
<dbReference type="InterPro" id="IPR051540">
    <property type="entry name" value="S-2-haloacid_dehalogenase"/>
</dbReference>
<keyword evidence="4" id="KW-1185">Reference proteome</keyword>
<evidence type="ECO:0000256" key="2">
    <source>
        <dbReference type="ARBA" id="ARBA00022801"/>
    </source>
</evidence>
<dbReference type="SFLD" id="SFLDG01129">
    <property type="entry name" value="C1.5:_HAD__Beta-PGM__Phosphata"/>
    <property type="match status" value="1"/>
</dbReference>
<dbReference type="InterPro" id="IPR023214">
    <property type="entry name" value="HAD_sf"/>
</dbReference>
<protein>
    <submittedName>
        <fullName evidence="3">2-haloacid dehalogenase</fullName>
    </submittedName>
</protein>
<dbReference type="NCBIfam" id="TIGR01493">
    <property type="entry name" value="HAD-SF-IA-v2"/>
    <property type="match status" value="1"/>
</dbReference>
<dbReference type="EMBL" id="FNQC01000014">
    <property type="protein sequence ID" value="SDZ43321.1"/>
    <property type="molecule type" value="Genomic_DNA"/>
</dbReference>
<dbReference type="InterPro" id="IPR006439">
    <property type="entry name" value="HAD-SF_hydro_IA"/>
</dbReference>
<dbReference type="Gene3D" id="1.10.150.240">
    <property type="entry name" value="Putative phosphatase, domain 2"/>
    <property type="match status" value="1"/>
</dbReference>
<reference evidence="3 4" key="1">
    <citation type="submission" date="2016-10" db="EMBL/GenBank/DDBJ databases">
        <authorList>
            <person name="Varghese N."/>
            <person name="Submissions S."/>
        </authorList>
    </citation>
    <scope>NUCLEOTIDE SEQUENCE [LARGE SCALE GENOMIC DNA]</scope>
    <source>
        <strain evidence="3 4">DSM 17997</strain>
    </source>
</reference>
<dbReference type="CDD" id="cd02588">
    <property type="entry name" value="HAD_L2-DEX"/>
    <property type="match status" value="1"/>
</dbReference>
<dbReference type="InterPro" id="IPR023198">
    <property type="entry name" value="PGP-like_dom2"/>
</dbReference>
<dbReference type="NCBIfam" id="TIGR01428">
    <property type="entry name" value="HAD_type_II"/>
    <property type="match status" value="1"/>
</dbReference>
<dbReference type="PANTHER" id="PTHR43316:SF3">
    <property type="entry name" value="HALOACID DEHALOGENASE, TYPE II (AFU_ORTHOLOGUE AFUA_2G07750)-RELATED"/>
    <property type="match status" value="1"/>
</dbReference>
<organism evidence="3 4">
    <name type="scientific">Rhodonellum ikkaensis</name>
    <dbReference type="NCBI Taxonomy" id="336829"/>
    <lineage>
        <taxon>Bacteria</taxon>
        <taxon>Pseudomonadati</taxon>
        <taxon>Bacteroidota</taxon>
        <taxon>Cytophagia</taxon>
        <taxon>Cytophagales</taxon>
        <taxon>Cytophagaceae</taxon>
        <taxon>Rhodonellum</taxon>
    </lineage>
</organism>
<dbReference type="Proteomes" id="UP000199663">
    <property type="component" value="Unassembled WGS sequence"/>
</dbReference>
<comment type="similarity">
    <text evidence="1">Belongs to the HAD-like hydrolase superfamily. S-2-haloalkanoic acid dehalogenase family.</text>
</comment>
<evidence type="ECO:0000313" key="3">
    <source>
        <dbReference type="EMBL" id="SDZ43321.1"/>
    </source>
</evidence>
<name>A0A1H3T0G8_9BACT</name>
<dbReference type="PANTHER" id="PTHR43316">
    <property type="entry name" value="HYDROLASE, HALOACID DELAHOGENASE-RELATED"/>
    <property type="match status" value="1"/>
</dbReference>
<dbReference type="PRINTS" id="PR00413">
    <property type="entry name" value="HADHALOGNASE"/>
</dbReference>
<keyword evidence="2" id="KW-0378">Hydrolase</keyword>
<dbReference type="RefSeq" id="WP_019599253.1">
    <property type="nucleotide sequence ID" value="NZ_FNQC01000014.1"/>
</dbReference>
<proteinExistence type="inferred from homology"/>
<sequence>MNKKINLLIFDVNETLLDLRPLKTAINRGFQNDTAFDQWFSLLLQYSWVETITEEFRGFGEIGKAVLEMLAEKQNKKFSAGEIENILDWIRKLPPHPDVVEGLEMLKKEGFRMVVLTNGTLEVAKEQLKYSGLDAYFEDIFSVESVKNYKPHGMNYQKVLGQMNVSATEAMMVACHAWDITGAQRAGLQGCFIARPGMVWYPLENRPMILENTLSQAAAKIIEL</sequence>
<dbReference type="SFLD" id="SFLDS00003">
    <property type="entry name" value="Haloacid_Dehalogenase"/>
    <property type="match status" value="1"/>
</dbReference>
<evidence type="ECO:0000256" key="1">
    <source>
        <dbReference type="ARBA" id="ARBA00008106"/>
    </source>
</evidence>
<evidence type="ECO:0000313" key="4">
    <source>
        <dbReference type="Proteomes" id="UP000199663"/>
    </source>
</evidence>
<gene>
    <name evidence="3" type="ORF">SAMN05444412_11482</name>
</gene>